<evidence type="ECO:0000256" key="1">
    <source>
        <dbReference type="SAM" id="Phobius"/>
    </source>
</evidence>
<protein>
    <submittedName>
        <fullName evidence="2">Holin protein</fullName>
    </submittedName>
</protein>
<reference evidence="2" key="1">
    <citation type="journal article" date="2021" name="Proc. Natl. Acad. Sci. U.S.A.">
        <title>A Catalog of Tens of Thousands of Viruses from Human Metagenomes Reveals Hidden Associations with Chronic Diseases.</title>
        <authorList>
            <person name="Tisza M.J."/>
            <person name="Buck C.B."/>
        </authorList>
    </citation>
    <scope>NUCLEOTIDE SEQUENCE</scope>
    <source>
        <strain evidence="2">CtEYW18</strain>
    </source>
</reference>
<accession>A0A8S5M8P0</accession>
<keyword evidence="1" id="KW-1133">Transmembrane helix</keyword>
<organism evidence="2">
    <name type="scientific">Siphoviridae sp. ctEYW18</name>
    <dbReference type="NCBI Taxonomy" id="2826208"/>
    <lineage>
        <taxon>Viruses</taxon>
        <taxon>Duplodnaviria</taxon>
        <taxon>Heunggongvirae</taxon>
        <taxon>Uroviricota</taxon>
        <taxon>Caudoviricetes</taxon>
    </lineage>
</organism>
<dbReference type="EMBL" id="BK014848">
    <property type="protein sequence ID" value="DAD78606.1"/>
    <property type="molecule type" value="Genomic_DNA"/>
</dbReference>
<feature type="transmembrane region" description="Helical" evidence="1">
    <location>
        <begin position="6"/>
        <end position="24"/>
    </location>
</feature>
<keyword evidence="1" id="KW-0812">Transmembrane</keyword>
<keyword evidence="1" id="KW-0472">Membrane</keyword>
<sequence length="102" mass="11613">MEKQEIIVSLIIAVFASTGFWSFVTRLWEKKSTEKSVERQALLGLLHDRVYTLGNGFIADKKISTADYDNFIYLYEPYDKLHGNGTGKKIKNAVDTLPIIND</sequence>
<name>A0A8S5M8P0_9CAUD</name>
<proteinExistence type="predicted"/>
<evidence type="ECO:0000313" key="2">
    <source>
        <dbReference type="EMBL" id="DAD78606.1"/>
    </source>
</evidence>